<feature type="transmembrane region" description="Helical" evidence="12">
    <location>
        <begin position="212"/>
        <end position="230"/>
    </location>
</feature>
<keyword evidence="3 12" id="KW-0812">Transmembrane</keyword>
<evidence type="ECO:0000313" key="14">
    <source>
        <dbReference type="Proteomes" id="UP000326759"/>
    </source>
</evidence>
<comment type="pathway">
    <text evidence="10">Porphyrin-containing compound metabolism; heme A biosynthesis; heme A from heme O: step 1/1.</text>
</comment>
<keyword evidence="5 12" id="KW-1133">Transmembrane helix</keyword>
<evidence type="ECO:0000256" key="1">
    <source>
        <dbReference type="ARBA" id="ARBA00001970"/>
    </source>
</evidence>
<organism evidence="13 14">
    <name type="scientific">Armadillidium nasatum</name>
    <dbReference type="NCBI Taxonomy" id="96803"/>
    <lineage>
        <taxon>Eukaryota</taxon>
        <taxon>Metazoa</taxon>
        <taxon>Ecdysozoa</taxon>
        <taxon>Arthropoda</taxon>
        <taxon>Crustacea</taxon>
        <taxon>Multicrustacea</taxon>
        <taxon>Malacostraca</taxon>
        <taxon>Eumalacostraca</taxon>
        <taxon>Peracarida</taxon>
        <taxon>Isopoda</taxon>
        <taxon>Oniscidea</taxon>
        <taxon>Crinocheta</taxon>
        <taxon>Armadillidiidae</taxon>
        <taxon>Armadillidium</taxon>
    </lineage>
</organism>
<dbReference type="GO" id="GO:0006784">
    <property type="term" value="P:heme A biosynthetic process"/>
    <property type="evidence" value="ECO:0007669"/>
    <property type="project" value="InterPro"/>
</dbReference>
<dbReference type="GO" id="GO:0120547">
    <property type="term" value="F:heme A synthase activity"/>
    <property type="evidence" value="ECO:0007669"/>
    <property type="project" value="UniProtKB-EC"/>
</dbReference>
<feature type="transmembrane region" description="Helical" evidence="12">
    <location>
        <begin position="250"/>
        <end position="272"/>
    </location>
</feature>
<feature type="transmembrane region" description="Helical" evidence="12">
    <location>
        <begin position="104"/>
        <end position="124"/>
    </location>
</feature>
<dbReference type="EMBL" id="SEYY01020667">
    <property type="protein sequence ID" value="KAB7497126.1"/>
    <property type="molecule type" value="Genomic_DNA"/>
</dbReference>
<evidence type="ECO:0000256" key="6">
    <source>
        <dbReference type="ARBA" id="ARBA00023002"/>
    </source>
</evidence>
<dbReference type="GO" id="GO:0005743">
    <property type="term" value="C:mitochondrial inner membrane"/>
    <property type="evidence" value="ECO:0007669"/>
    <property type="project" value="TreeGrafter"/>
</dbReference>
<evidence type="ECO:0000256" key="2">
    <source>
        <dbReference type="ARBA" id="ARBA00004141"/>
    </source>
</evidence>
<comment type="cofactor">
    <cofactor evidence="1">
        <name>heme b</name>
        <dbReference type="ChEBI" id="CHEBI:60344"/>
    </cofactor>
</comment>
<accession>A0A5N5SSE8</accession>
<evidence type="ECO:0000256" key="10">
    <source>
        <dbReference type="ARBA" id="ARBA00044501"/>
    </source>
</evidence>
<evidence type="ECO:0000256" key="11">
    <source>
        <dbReference type="ARBA" id="ARBA00048044"/>
    </source>
</evidence>
<dbReference type="Proteomes" id="UP000326759">
    <property type="component" value="Unassembled WGS sequence"/>
</dbReference>
<reference evidence="13 14" key="1">
    <citation type="journal article" date="2019" name="PLoS Biol.">
        <title>Sex chromosomes control vertical transmission of feminizing Wolbachia symbionts in an isopod.</title>
        <authorList>
            <person name="Becking T."/>
            <person name="Chebbi M.A."/>
            <person name="Giraud I."/>
            <person name="Moumen B."/>
            <person name="Laverre T."/>
            <person name="Caubet Y."/>
            <person name="Peccoud J."/>
            <person name="Gilbert C."/>
            <person name="Cordaux R."/>
        </authorList>
    </citation>
    <scope>NUCLEOTIDE SEQUENCE [LARGE SCALE GENOMIC DNA]</scope>
    <source>
        <strain evidence="13">ANa2</strain>
        <tissue evidence="13">Whole body excluding digestive tract and cuticle</tissue>
    </source>
</reference>
<dbReference type="GO" id="GO:0016653">
    <property type="term" value="F:oxidoreductase activity, acting on NAD(P)H, heme protein as acceptor"/>
    <property type="evidence" value="ECO:0007669"/>
    <property type="project" value="TreeGrafter"/>
</dbReference>
<keyword evidence="4" id="KW-0479">Metal-binding</keyword>
<comment type="catalytic activity">
    <reaction evidence="11">
        <text>Fe(II)-heme o + 2 A + H2O = Fe(II)-heme a + 2 AH2</text>
        <dbReference type="Rhea" id="RHEA:63388"/>
        <dbReference type="ChEBI" id="CHEBI:13193"/>
        <dbReference type="ChEBI" id="CHEBI:15377"/>
        <dbReference type="ChEBI" id="CHEBI:17499"/>
        <dbReference type="ChEBI" id="CHEBI:60530"/>
        <dbReference type="ChEBI" id="CHEBI:61715"/>
        <dbReference type="EC" id="1.17.99.9"/>
    </reaction>
    <physiologicalReaction direction="left-to-right" evidence="11">
        <dbReference type="Rhea" id="RHEA:63389"/>
    </physiologicalReaction>
</comment>
<dbReference type="Pfam" id="PF02628">
    <property type="entry name" value="COX15-CtaA"/>
    <property type="match status" value="1"/>
</dbReference>
<sequence>MFQLKIRVMVYKTSNKLPYLQGSNSNDNVLNSFSNWCPLLTSYILIPKVLYKLFIMETKWYLLYKCNVDTKMLSKFIRIFSSEASSLALKNSDVSQGQKWVGRWLFGCSGMVFGAVVIGGLTRLTESGLSMTDWHLFGKRPPLTEEEWNKEFSQYKEFPEYKLNESIRTSNLFGGWNIVTDSGEELLVPFFLIPASYFWYKGWFSKGLKKRVVAFGGLILLQGLMGWYMVKSGLDEKNFQEPSDVPRVSQYRLMTHLGAAFVLYTLFLWSALDITYPAQKIKQITDSSMKFRKFAHVTKGFIFFTALSGALVAGLDAGLIYNSFPKMANRWIPTDLLTISPVLRNFTENPTTVQFDHRILGTTVLLLATAGRYLVPKVITSSKSSQGCINTCKHGLDAGWSWNMYITILCTNMACSDASIGFTSYSDVRRLVKSRIKIPEIFNVRGYKY</sequence>
<dbReference type="InterPro" id="IPR023754">
    <property type="entry name" value="HemeA_Synthase_type2"/>
</dbReference>
<keyword evidence="14" id="KW-1185">Reference proteome</keyword>
<comment type="caution">
    <text evidence="13">The sequence shown here is derived from an EMBL/GenBank/DDBJ whole genome shotgun (WGS) entry which is preliminary data.</text>
</comment>
<evidence type="ECO:0000313" key="13">
    <source>
        <dbReference type="EMBL" id="KAB7497126.1"/>
    </source>
</evidence>
<dbReference type="OrthoDB" id="1726137at2759"/>
<keyword evidence="6" id="KW-0560">Oxidoreductase</keyword>
<evidence type="ECO:0000256" key="3">
    <source>
        <dbReference type="ARBA" id="ARBA00022692"/>
    </source>
</evidence>
<evidence type="ECO:0000256" key="5">
    <source>
        <dbReference type="ARBA" id="ARBA00022989"/>
    </source>
</evidence>
<comment type="subcellular location">
    <subcellularLocation>
        <location evidence="2">Membrane</location>
        <topology evidence="2">Multi-pass membrane protein</topology>
    </subcellularLocation>
</comment>
<feature type="transmembrane region" description="Helical" evidence="12">
    <location>
        <begin position="182"/>
        <end position="200"/>
    </location>
</feature>
<evidence type="ECO:0000256" key="8">
    <source>
        <dbReference type="ARBA" id="ARBA00023133"/>
    </source>
</evidence>
<dbReference type="AlphaFoldDB" id="A0A5N5SSE8"/>
<name>A0A5N5SSE8_9CRUS</name>
<keyword evidence="8" id="KW-0350">Heme biosynthesis</keyword>
<keyword evidence="9 12" id="KW-0472">Membrane</keyword>
<feature type="transmembrane region" description="Helical" evidence="12">
    <location>
        <begin position="300"/>
        <end position="321"/>
    </location>
</feature>
<dbReference type="PANTHER" id="PTHR23289:SF2">
    <property type="entry name" value="CYTOCHROME C OXIDASE ASSEMBLY PROTEIN COX15 HOMOLOG"/>
    <property type="match status" value="1"/>
</dbReference>
<gene>
    <name evidence="13" type="primary">COX15</name>
    <name evidence="13" type="ORF">Anas_02529</name>
</gene>
<dbReference type="InterPro" id="IPR003780">
    <property type="entry name" value="COX15/CtaA_fam"/>
</dbReference>
<protein>
    <submittedName>
        <fullName evidence="13">Cytochrome c oxidase assembly protein COX15-like protein</fullName>
    </submittedName>
</protein>
<evidence type="ECO:0000256" key="9">
    <source>
        <dbReference type="ARBA" id="ARBA00023136"/>
    </source>
</evidence>
<proteinExistence type="predicted"/>
<evidence type="ECO:0000256" key="12">
    <source>
        <dbReference type="SAM" id="Phobius"/>
    </source>
</evidence>
<evidence type="ECO:0000256" key="7">
    <source>
        <dbReference type="ARBA" id="ARBA00023004"/>
    </source>
</evidence>
<dbReference type="GO" id="GO:0046872">
    <property type="term" value="F:metal ion binding"/>
    <property type="evidence" value="ECO:0007669"/>
    <property type="project" value="UniProtKB-KW"/>
</dbReference>
<dbReference type="PANTHER" id="PTHR23289">
    <property type="entry name" value="CYTOCHROME C OXIDASE ASSEMBLY PROTEIN COX15"/>
    <property type="match status" value="1"/>
</dbReference>
<evidence type="ECO:0000256" key="4">
    <source>
        <dbReference type="ARBA" id="ARBA00022723"/>
    </source>
</evidence>
<keyword evidence="7" id="KW-0408">Iron</keyword>